<reference evidence="1" key="1">
    <citation type="submission" date="2015-06" db="EMBL/GenBank/DDBJ databases">
        <authorList>
            <person name="Liu B."/>
            <person name="Wang J."/>
            <person name="Zhu Y."/>
            <person name="Liu G."/>
            <person name="Chen Q."/>
            <person name="Zheng C."/>
            <person name="Che J."/>
            <person name="Ge C."/>
            <person name="Shi H."/>
            <person name="Pan Z."/>
            <person name="Liu X."/>
        </authorList>
    </citation>
    <scope>NUCLEOTIDE SEQUENCE [LARGE SCALE GENOMIC DNA]</scope>
    <source>
        <strain evidence="1">DSM 16346</strain>
    </source>
</reference>
<accession>A0A0J6FRH2</accession>
<dbReference type="RefSeq" id="WP_048311658.1">
    <property type="nucleotide sequence ID" value="NZ_CP119526.1"/>
</dbReference>
<proteinExistence type="predicted"/>
<organism evidence="1 2">
    <name type="scientific">Guptibacillus hwajinpoensis</name>
    <dbReference type="NCBI Taxonomy" id="208199"/>
    <lineage>
        <taxon>Bacteria</taxon>
        <taxon>Bacillati</taxon>
        <taxon>Bacillota</taxon>
        <taxon>Bacilli</taxon>
        <taxon>Bacillales</taxon>
        <taxon>Guptibacillaceae</taxon>
        <taxon>Guptibacillus</taxon>
    </lineage>
</organism>
<protein>
    <recommendedName>
        <fullName evidence="3">DUF1292 domain-containing protein</fullName>
    </recommendedName>
</protein>
<comment type="caution">
    <text evidence="1">The sequence shown here is derived from an EMBL/GenBank/DDBJ whole genome shotgun (WGS) entry which is preliminary data.</text>
</comment>
<evidence type="ECO:0000313" key="2">
    <source>
        <dbReference type="Proteomes" id="UP000035996"/>
    </source>
</evidence>
<dbReference type="AlphaFoldDB" id="A0A0J6FRH2"/>
<gene>
    <name evidence="1" type="ORF">AB986_13605</name>
</gene>
<evidence type="ECO:0008006" key="3">
    <source>
        <dbReference type="Google" id="ProtNLM"/>
    </source>
</evidence>
<dbReference type="Proteomes" id="UP000035996">
    <property type="component" value="Unassembled WGS sequence"/>
</dbReference>
<name>A0A0J6FRH2_9BACL</name>
<dbReference type="EMBL" id="LELK01000004">
    <property type="protein sequence ID" value="KMM36942.1"/>
    <property type="molecule type" value="Genomic_DNA"/>
</dbReference>
<sequence length="59" mass="7041">MKTYIIKDDSREYLYFLLEDNGSIKIIQKSSEKQSEQIVYLSEEEIKELKKILSEIPDQ</sequence>
<keyword evidence="2" id="KW-1185">Reference proteome</keyword>
<evidence type="ECO:0000313" key="1">
    <source>
        <dbReference type="EMBL" id="KMM36942.1"/>
    </source>
</evidence>